<evidence type="ECO:0000313" key="2">
    <source>
        <dbReference type="Proteomes" id="UP000028990"/>
    </source>
</evidence>
<keyword evidence="2" id="KW-1185">Reference proteome</keyword>
<proteinExistence type="predicted"/>
<dbReference type="AlphaFoldDB" id="A0A091CMV2"/>
<dbReference type="Proteomes" id="UP000028990">
    <property type="component" value="Unassembled WGS sequence"/>
</dbReference>
<name>A0A091CMV2_FUKDA</name>
<dbReference type="EMBL" id="KN125130">
    <property type="protein sequence ID" value="KFO19252.1"/>
    <property type="molecule type" value="Genomic_DNA"/>
</dbReference>
<accession>A0A091CMV2</accession>
<evidence type="ECO:0000313" key="1">
    <source>
        <dbReference type="EMBL" id="KFO19252.1"/>
    </source>
</evidence>
<gene>
    <name evidence="1" type="ORF">H920_19355</name>
</gene>
<reference evidence="1 2" key="1">
    <citation type="submission" date="2013-11" db="EMBL/GenBank/DDBJ databases">
        <title>The Damaraland mole rat (Fukomys damarensis) genome and evolution of African mole rats.</title>
        <authorList>
            <person name="Gladyshev V.N."/>
            <person name="Fang X."/>
        </authorList>
    </citation>
    <scope>NUCLEOTIDE SEQUENCE [LARGE SCALE GENOMIC DNA]</scope>
    <source>
        <tissue evidence="1">Liver</tissue>
    </source>
</reference>
<organism evidence="1 2">
    <name type="scientific">Fukomys damarensis</name>
    <name type="common">Damaraland mole rat</name>
    <name type="synonym">Cryptomys damarensis</name>
    <dbReference type="NCBI Taxonomy" id="885580"/>
    <lineage>
        <taxon>Eukaryota</taxon>
        <taxon>Metazoa</taxon>
        <taxon>Chordata</taxon>
        <taxon>Craniata</taxon>
        <taxon>Vertebrata</taxon>
        <taxon>Euteleostomi</taxon>
        <taxon>Mammalia</taxon>
        <taxon>Eutheria</taxon>
        <taxon>Euarchontoglires</taxon>
        <taxon>Glires</taxon>
        <taxon>Rodentia</taxon>
        <taxon>Hystricomorpha</taxon>
        <taxon>Bathyergidae</taxon>
        <taxon>Fukomys</taxon>
    </lineage>
</organism>
<sequence>MVLWRRPEGQQSGEVTLVHRGTAAHRRGSLKTGGGEVLEGGGTVGLSWWSPAAAGLDASASGGEDLWRPFFKWKLIYIVLKIPLQCLGKERSLCSCRTVCCFEAQLLQHSKVGLRVTGAMVAVVLEWASRVVGNVETFSDGASLQLPVGDSHNNAGRSPVGLREPLWSRVLNRP</sequence>
<protein>
    <submittedName>
        <fullName evidence="1">Uncharacterized protein</fullName>
    </submittedName>
</protein>